<feature type="transmembrane region" description="Helical" evidence="1">
    <location>
        <begin position="227"/>
        <end position="248"/>
    </location>
</feature>
<dbReference type="SUPFAM" id="SSF103481">
    <property type="entry name" value="Multidrug resistance efflux transporter EmrE"/>
    <property type="match status" value="1"/>
</dbReference>
<feature type="transmembrane region" description="Helical" evidence="1">
    <location>
        <begin position="118"/>
        <end position="136"/>
    </location>
</feature>
<feature type="transmembrane region" description="Helical" evidence="1">
    <location>
        <begin position="254"/>
        <end position="273"/>
    </location>
</feature>
<name>A0A644ZJL3_9ZZZZ</name>
<accession>A0A644ZJL3</accession>
<feature type="domain" description="EamA" evidence="2">
    <location>
        <begin position="6"/>
        <end position="131"/>
    </location>
</feature>
<dbReference type="InterPro" id="IPR037185">
    <property type="entry name" value="EmrE-like"/>
</dbReference>
<feature type="domain" description="EamA" evidence="2">
    <location>
        <begin position="142"/>
        <end position="270"/>
    </location>
</feature>
<evidence type="ECO:0000259" key="2">
    <source>
        <dbReference type="Pfam" id="PF00892"/>
    </source>
</evidence>
<feature type="transmembrane region" description="Helical" evidence="1">
    <location>
        <begin position="7"/>
        <end position="27"/>
    </location>
</feature>
<keyword evidence="1" id="KW-0472">Membrane</keyword>
<sequence>MKESTKGSLAMLAAALLWSLGGIFIKLVPWNPLSITGARGLLGGIVVFIYLRMKKIPLAINKDTIKIAVSLACVCATFVTANKLTTAANAIVIQYCAPVYVLLYVAFVQKKKLKPLDIAVVPITILGVALCFISQIGKGTLAGDLVAVVSGMFFAAMFIFSEGVSDETRFNGIMQGQLLTALIGLPVLFATRPAFTTQAMIGILVLGIFQIGIAYVLYGVALKSAPILNCTLLAVIEPLLNPVWVFLFNGENPGIWSLVGGVIVVGVITLWYVKDSKSATPNAGEISA</sequence>
<keyword evidence="1" id="KW-0812">Transmembrane</keyword>
<evidence type="ECO:0000256" key="1">
    <source>
        <dbReference type="SAM" id="Phobius"/>
    </source>
</evidence>
<feature type="transmembrane region" description="Helical" evidence="1">
    <location>
        <begin position="172"/>
        <end position="191"/>
    </location>
</feature>
<gene>
    <name evidence="3" type="ORF">SDC9_87711</name>
</gene>
<dbReference type="Pfam" id="PF00892">
    <property type="entry name" value="EamA"/>
    <property type="match status" value="2"/>
</dbReference>
<evidence type="ECO:0000313" key="3">
    <source>
        <dbReference type="EMBL" id="MPM41062.1"/>
    </source>
</evidence>
<protein>
    <recommendedName>
        <fullName evidence="2">EamA domain-containing protein</fullName>
    </recommendedName>
</protein>
<reference evidence="3" key="1">
    <citation type="submission" date="2019-08" db="EMBL/GenBank/DDBJ databases">
        <authorList>
            <person name="Kucharzyk K."/>
            <person name="Murdoch R.W."/>
            <person name="Higgins S."/>
            <person name="Loffler F."/>
        </authorList>
    </citation>
    <scope>NUCLEOTIDE SEQUENCE</scope>
</reference>
<proteinExistence type="predicted"/>
<dbReference type="InterPro" id="IPR000620">
    <property type="entry name" value="EamA_dom"/>
</dbReference>
<dbReference type="AlphaFoldDB" id="A0A644ZJL3"/>
<dbReference type="GO" id="GO:0016020">
    <property type="term" value="C:membrane"/>
    <property type="evidence" value="ECO:0007669"/>
    <property type="project" value="InterPro"/>
</dbReference>
<feature type="transmembrane region" description="Helical" evidence="1">
    <location>
        <begin position="33"/>
        <end position="51"/>
    </location>
</feature>
<feature type="transmembrane region" description="Helical" evidence="1">
    <location>
        <begin position="197"/>
        <end position="220"/>
    </location>
</feature>
<feature type="transmembrane region" description="Helical" evidence="1">
    <location>
        <begin position="142"/>
        <end position="160"/>
    </location>
</feature>
<dbReference type="EMBL" id="VSSQ01009230">
    <property type="protein sequence ID" value="MPM41062.1"/>
    <property type="molecule type" value="Genomic_DNA"/>
</dbReference>
<feature type="transmembrane region" description="Helical" evidence="1">
    <location>
        <begin position="63"/>
        <end position="81"/>
    </location>
</feature>
<organism evidence="3">
    <name type="scientific">bioreactor metagenome</name>
    <dbReference type="NCBI Taxonomy" id="1076179"/>
    <lineage>
        <taxon>unclassified sequences</taxon>
        <taxon>metagenomes</taxon>
        <taxon>ecological metagenomes</taxon>
    </lineage>
</organism>
<dbReference type="PANTHER" id="PTHR22911:SF79">
    <property type="entry name" value="MOBA-LIKE NTP TRANSFERASE DOMAIN-CONTAINING PROTEIN"/>
    <property type="match status" value="1"/>
</dbReference>
<feature type="transmembrane region" description="Helical" evidence="1">
    <location>
        <begin position="87"/>
        <end position="106"/>
    </location>
</feature>
<comment type="caution">
    <text evidence="3">The sequence shown here is derived from an EMBL/GenBank/DDBJ whole genome shotgun (WGS) entry which is preliminary data.</text>
</comment>
<dbReference type="PANTHER" id="PTHR22911">
    <property type="entry name" value="ACYL-MALONYL CONDENSING ENZYME-RELATED"/>
    <property type="match status" value="1"/>
</dbReference>
<keyword evidence="1" id="KW-1133">Transmembrane helix</keyword>